<keyword evidence="6" id="KW-0833">Ubl conjugation pathway</keyword>
<evidence type="ECO:0000256" key="3">
    <source>
        <dbReference type="ARBA" id="ARBA00022679"/>
    </source>
</evidence>
<dbReference type="GO" id="GO:0016740">
    <property type="term" value="F:transferase activity"/>
    <property type="evidence" value="ECO:0007669"/>
    <property type="project" value="UniProtKB-KW"/>
</dbReference>
<dbReference type="SMART" id="SM00212">
    <property type="entry name" value="UBCc"/>
    <property type="match status" value="1"/>
</dbReference>
<dbReference type="PANTHER" id="PTHR46116:SF26">
    <property type="entry name" value="UBIQUITIN-CONJUGATING ENZYME E2 Z"/>
    <property type="match status" value="1"/>
</dbReference>
<sequence>MNYEYDINITTHSYTHTYFIAMSSSFDNNPNTLYLNVTNVILKTYSATATEATEATAAAATPAATEKTAAASDPIIKPISISKDAIKRLLKDIGEMIKTPLHDQGIFYKHSETDILEGWALIIGPKDSLYRDGYYFFKFEFPTDYPHAPPLLHYYTNDGITRFHPNFYKSGKVCVDILNTWRGEKWSGCQTISSVLLTLVSIMDNEPILNEPGVTKKNSDYSNYHNLIEYRNYSFAIYELLYSIEHFCKYIPINEKELLDYFYSIMKAHYVENKDSIMKKLKENKERALHPEYVHSSFYLFGFKIDYANLVSLFEKLTLI</sequence>
<feature type="domain" description="UBC core" evidence="12">
    <location>
        <begin position="84"/>
        <end position="246"/>
    </location>
</feature>
<reference evidence="13" key="1">
    <citation type="journal article" date="2020" name="Nature">
        <title>Giant virus diversity and host interactions through global metagenomics.</title>
        <authorList>
            <person name="Schulz F."/>
            <person name="Roux S."/>
            <person name="Paez-Espino D."/>
            <person name="Jungbluth S."/>
            <person name="Walsh D.A."/>
            <person name="Denef V.J."/>
            <person name="McMahon K.D."/>
            <person name="Konstantinidis K.T."/>
            <person name="Eloe-Fadrosh E.A."/>
            <person name="Kyrpides N.C."/>
            <person name="Woyke T."/>
        </authorList>
    </citation>
    <scope>NUCLEOTIDE SEQUENCE</scope>
    <source>
        <strain evidence="13">GVMAG-M-3300023184-18</strain>
    </source>
</reference>
<dbReference type="GO" id="GO:0005634">
    <property type="term" value="C:nucleus"/>
    <property type="evidence" value="ECO:0007669"/>
    <property type="project" value="TreeGrafter"/>
</dbReference>
<dbReference type="GO" id="GO:0043066">
    <property type="term" value="P:negative regulation of apoptotic process"/>
    <property type="evidence" value="ECO:0007669"/>
    <property type="project" value="TreeGrafter"/>
</dbReference>
<dbReference type="InterPro" id="IPR016135">
    <property type="entry name" value="UBQ-conjugating_enzyme/RWD"/>
</dbReference>
<keyword evidence="4" id="KW-0053">Apoptosis</keyword>
<dbReference type="Pfam" id="PF00179">
    <property type="entry name" value="UQ_con"/>
    <property type="match status" value="1"/>
</dbReference>
<evidence type="ECO:0000259" key="12">
    <source>
        <dbReference type="PROSITE" id="PS50127"/>
    </source>
</evidence>
<proteinExistence type="predicted"/>
<organism evidence="13">
    <name type="scientific">viral metagenome</name>
    <dbReference type="NCBI Taxonomy" id="1070528"/>
    <lineage>
        <taxon>unclassified sequences</taxon>
        <taxon>metagenomes</taxon>
        <taxon>organismal metagenomes</taxon>
    </lineage>
</organism>
<dbReference type="Gene3D" id="3.10.110.10">
    <property type="entry name" value="Ubiquitin Conjugating Enzyme"/>
    <property type="match status" value="1"/>
</dbReference>
<evidence type="ECO:0000256" key="6">
    <source>
        <dbReference type="ARBA" id="ARBA00022786"/>
    </source>
</evidence>
<comment type="subcellular location">
    <subcellularLocation>
        <location evidence="1">Cytoplasm</location>
    </subcellularLocation>
</comment>
<dbReference type="PANTHER" id="PTHR46116">
    <property type="entry name" value="(E3-INDEPENDENT) E2 UBIQUITIN-CONJUGATING ENZYME"/>
    <property type="match status" value="1"/>
</dbReference>
<evidence type="ECO:0000256" key="11">
    <source>
        <dbReference type="ARBA" id="ARBA00042401"/>
    </source>
</evidence>
<dbReference type="GO" id="GO:0005737">
    <property type="term" value="C:cytoplasm"/>
    <property type="evidence" value="ECO:0007669"/>
    <property type="project" value="UniProtKB-SubCell"/>
</dbReference>
<dbReference type="GO" id="GO:0004869">
    <property type="term" value="F:cysteine-type endopeptidase inhibitor activity"/>
    <property type="evidence" value="ECO:0007669"/>
    <property type="project" value="TreeGrafter"/>
</dbReference>
<dbReference type="PROSITE" id="PS50127">
    <property type="entry name" value="UBC_2"/>
    <property type="match status" value="1"/>
</dbReference>
<evidence type="ECO:0000256" key="2">
    <source>
        <dbReference type="ARBA" id="ARBA00022490"/>
    </source>
</evidence>
<evidence type="ECO:0000256" key="4">
    <source>
        <dbReference type="ARBA" id="ARBA00022703"/>
    </source>
</evidence>
<evidence type="ECO:0000256" key="1">
    <source>
        <dbReference type="ARBA" id="ARBA00004496"/>
    </source>
</evidence>
<dbReference type="InterPro" id="IPR000608">
    <property type="entry name" value="UBC"/>
</dbReference>
<keyword evidence="3" id="KW-0808">Transferase</keyword>
<accession>A0A6C0I3U3</accession>
<dbReference type="SUPFAM" id="SSF54495">
    <property type="entry name" value="UBC-like"/>
    <property type="match status" value="1"/>
</dbReference>
<evidence type="ECO:0000256" key="9">
    <source>
        <dbReference type="ARBA" id="ARBA00041798"/>
    </source>
</evidence>
<dbReference type="AlphaFoldDB" id="A0A6C0I3U3"/>
<keyword evidence="7" id="KW-0067">ATP-binding</keyword>
<keyword evidence="2" id="KW-0963">Cytoplasm</keyword>
<dbReference type="GO" id="GO:0006915">
    <property type="term" value="P:apoptotic process"/>
    <property type="evidence" value="ECO:0007669"/>
    <property type="project" value="UniProtKB-KW"/>
</dbReference>
<evidence type="ECO:0000313" key="13">
    <source>
        <dbReference type="EMBL" id="QHT87047.1"/>
    </source>
</evidence>
<dbReference type="GO" id="GO:0005524">
    <property type="term" value="F:ATP binding"/>
    <property type="evidence" value="ECO:0007669"/>
    <property type="project" value="UniProtKB-KW"/>
</dbReference>
<evidence type="ECO:0000256" key="7">
    <source>
        <dbReference type="ARBA" id="ARBA00022840"/>
    </source>
</evidence>
<protein>
    <recommendedName>
        <fullName evidence="8">Ubiquitin-conjugating enzyme E2 Z</fullName>
    </recommendedName>
    <alternativeName>
        <fullName evidence="9">E2 ubiquitin-conjugating enzyme Z</fullName>
    </alternativeName>
    <alternativeName>
        <fullName evidence="11">Ubiquitin carrier protein Z</fullName>
    </alternativeName>
    <alternativeName>
        <fullName evidence="10">Ubiquitin-protein ligase Z</fullName>
    </alternativeName>
</protein>
<evidence type="ECO:0000256" key="8">
    <source>
        <dbReference type="ARBA" id="ARBA00039894"/>
    </source>
</evidence>
<evidence type="ECO:0000256" key="10">
    <source>
        <dbReference type="ARBA" id="ARBA00042316"/>
    </source>
</evidence>
<keyword evidence="5" id="KW-0547">Nucleotide-binding</keyword>
<dbReference type="EMBL" id="MN740080">
    <property type="protein sequence ID" value="QHT87047.1"/>
    <property type="molecule type" value="Genomic_DNA"/>
</dbReference>
<name>A0A6C0I3U3_9ZZZZ</name>
<evidence type="ECO:0000256" key="5">
    <source>
        <dbReference type="ARBA" id="ARBA00022741"/>
    </source>
</evidence>